<protein>
    <submittedName>
        <fullName evidence="2">Uncharacterized protein</fullName>
    </submittedName>
</protein>
<gene>
    <name evidence="2" type="ORF">AVEN_165107_1</name>
</gene>
<evidence type="ECO:0000313" key="3">
    <source>
        <dbReference type="Proteomes" id="UP000499080"/>
    </source>
</evidence>
<evidence type="ECO:0000313" key="2">
    <source>
        <dbReference type="EMBL" id="GBN07955.1"/>
    </source>
</evidence>
<feature type="compositionally biased region" description="Basic and acidic residues" evidence="1">
    <location>
        <begin position="25"/>
        <end position="41"/>
    </location>
</feature>
<dbReference type="EMBL" id="BGPR01005213">
    <property type="protein sequence ID" value="GBN07955.1"/>
    <property type="molecule type" value="Genomic_DNA"/>
</dbReference>
<comment type="caution">
    <text evidence="2">The sequence shown here is derived from an EMBL/GenBank/DDBJ whole genome shotgun (WGS) entry which is preliminary data.</text>
</comment>
<organism evidence="2 3">
    <name type="scientific">Araneus ventricosus</name>
    <name type="common">Orbweaver spider</name>
    <name type="synonym">Epeira ventricosa</name>
    <dbReference type="NCBI Taxonomy" id="182803"/>
    <lineage>
        <taxon>Eukaryota</taxon>
        <taxon>Metazoa</taxon>
        <taxon>Ecdysozoa</taxon>
        <taxon>Arthropoda</taxon>
        <taxon>Chelicerata</taxon>
        <taxon>Arachnida</taxon>
        <taxon>Araneae</taxon>
        <taxon>Araneomorphae</taxon>
        <taxon>Entelegynae</taxon>
        <taxon>Araneoidea</taxon>
        <taxon>Araneidae</taxon>
        <taxon>Araneus</taxon>
    </lineage>
</organism>
<feature type="region of interest" description="Disordered" evidence="1">
    <location>
        <begin position="22"/>
        <end position="50"/>
    </location>
</feature>
<dbReference type="AlphaFoldDB" id="A0A4Y2L047"/>
<proteinExistence type="predicted"/>
<name>A0A4Y2L047_ARAVE</name>
<reference evidence="2 3" key="1">
    <citation type="journal article" date="2019" name="Sci. Rep.">
        <title>Orb-weaving spider Araneus ventricosus genome elucidates the spidroin gene catalogue.</title>
        <authorList>
            <person name="Kono N."/>
            <person name="Nakamura H."/>
            <person name="Ohtoshi R."/>
            <person name="Moran D.A.P."/>
            <person name="Shinohara A."/>
            <person name="Yoshida Y."/>
            <person name="Fujiwara M."/>
            <person name="Mori M."/>
            <person name="Tomita M."/>
            <person name="Arakawa K."/>
        </authorList>
    </citation>
    <scope>NUCLEOTIDE SEQUENCE [LARGE SCALE GENOMIC DNA]</scope>
</reference>
<dbReference type="OrthoDB" id="6621660at2759"/>
<sequence>MQIFALPYSSVSLKIARWPTTPCDMRGRGNDIKSNRRKEQQEPPNIHKGADGLEPCSLAVRMGNLRSVLLIAQTDEICILSTALICFRNAFGESIVLRCLTDSESQVCAIPSKCSIWLELGKEKINIPVSELNGTNNAFKRKMDIEISNLEKDSVRCVPFYAIPMYRFNSNLHD</sequence>
<accession>A0A4Y2L047</accession>
<evidence type="ECO:0000256" key="1">
    <source>
        <dbReference type="SAM" id="MobiDB-lite"/>
    </source>
</evidence>
<dbReference type="Proteomes" id="UP000499080">
    <property type="component" value="Unassembled WGS sequence"/>
</dbReference>
<keyword evidence="3" id="KW-1185">Reference proteome</keyword>